<evidence type="ECO:0000256" key="1">
    <source>
        <dbReference type="SAM" id="Phobius"/>
    </source>
</evidence>
<feature type="transmembrane region" description="Helical" evidence="1">
    <location>
        <begin position="69"/>
        <end position="89"/>
    </location>
</feature>
<evidence type="ECO:0000313" key="3">
    <source>
        <dbReference type="Proteomes" id="UP000706039"/>
    </source>
</evidence>
<feature type="transmembrane region" description="Helical" evidence="1">
    <location>
        <begin position="34"/>
        <end position="57"/>
    </location>
</feature>
<dbReference type="RefSeq" id="WP_222988702.1">
    <property type="nucleotide sequence ID" value="NZ_JAINVV010000003.1"/>
</dbReference>
<accession>A0ABS7PMA4</accession>
<evidence type="ECO:0000313" key="2">
    <source>
        <dbReference type="EMBL" id="MBY8821597.1"/>
    </source>
</evidence>
<keyword evidence="1" id="KW-0812">Transmembrane</keyword>
<feature type="transmembrane region" description="Helical" evidence="1">
    <location>
        <begin position="7"/>
        <end position="28"/>
    </location>
</feature>
<comment type="caution">
    <text evidence="2">The sequence shown here is derived from an EMBL/GenBank/DDBJ whole genome shotgun (WGS) entry which is preliminary data.</text>
</comment>
<reference evidence="2 3" key="1">
    <citation type="submission" date="2021-08" db="EMBL/GenBank/DDBJ databases">
        <authorList>
            <person name="Tuo L."/>
        </authorList>
    </citation>
    <scope>NUCLEOTIDE SEQUENCE [LARGE SCALE GENOMIC DNA]</scope>
    <source>
        <strain evidence="2 3">JCM 31229</strain>
    </source>
</reference>
<keyword evidence="1" id="KW-1133">Transmembrane helix</keyword>
<dbReference type="Proteomes" id="UP000706039">
    <property type="component" value="Unassembled WGS sequence"/>
</dbReference>
<dbReference type="EMBL" id="JAINVV010000003">
    <property type="protein sequence ID" value="MBY8821597.1"/>
    <property type="molecule type" value="Genomic_DNA"/>
</dbReference>
<organism evidence="2 3">
    <name type="scientific">Sphingomonas colocasiae</name>
    <dbReference type="NCBI Taxonomy" id="1848973"/>
    <lineage>
        <taxon>Bacteria</taxon>
        <taxon>Pseudomonadati</taxon>
        <taxon>Pseudomonadota</taxon>
        <taxon>Alphaproteobacteria</taxon>
        <taxon>Sphingomonadales</taxon>
        <taxon>Sphingomonadaceae</taxon>
        <taxon>Sphingomonas</taxon>
    </lineage>
</organism>
<proteinExistence type="predicted"/>
<protein>
    <submittedName>
        <fullName evidence="2">Uncharacterized protein</fullName>
    </submittedName>
</protein>
<sequence length="128" mass="13898">MKELIRFLLAPLPASIAAACISVATGAYPWPLSIVMLVCLLLYAAQLVFGFPIRLLLIRQARRSAASHAIGGFAMTAIPAAPYTIWGMVEHGQTLASAAVFFWLMGCYGALTGLTYWLLARGELRRRA</sequence>
<name>A0ABS7PMA4_9SPHN</name>
<keyword evidence="1" id="KW-0472">Membrane</keyword>
<feature type="transmembrane region" description="Helical" evidence="1">
    <location>
        <begin position="95"/>
        <end position="119"/>
    </location>
</feature>
<keyword evidence="3" id="KW-1185">Reference proteome</keyword>
<gene>
    <name evidence="2" type="ORF">K7G82_04790</name>
</gene>
<dbReference type="PROSITE" id="PS51257">
    <property type="entry name" value="PROKAR_LIPOPROTEIN"/>
    <property type="match status" value="1"/>
</dbReference>